<dbReference type="PANTHER" id="PTHR33678">
    <property type="entry name" value="BLL1576 PROTEIN"/>
    <property type="match status" value="1"/>
</dbReference>
<accession>A0A0S6UFG7</accession>
<dbReference type="EMBL" id="DF238840">
    <property type="protein sequence ID" value="GAF26204.1"/>
    <property type="molecule type" value="Genomic_DNA"/>
</dbReference>
<evidence type="ECO:0000313" key="3">
    <source>
        <dbReference type="EMBL" id="GAF26204.1"/>
    </source>
</evidence>
<proteinExistence type="predicted"/>
<evidence type="ECO:0000256" key="1">
    <source>
        <dbReference type="SAM" id="MobiDB-lite"/>
    </source>
</evidence>
<dbReference type="AlphaFoldDB" id="A0A0S6UFG7"/>
<dbReference type="InterPro" id="IPR004291">
    <property type="entry name" value="Transposase_IS66_central"/>
</dbReference>
<dbReference type="Proteomes" id="UP000063718">
    <property type="component" value="Unassembled WGS sequence"/>
</dbReference>
<feature type="compositionally biased region" description="Low complexity" evidence="1">
    <location>
        <begin position="1"/>
        <end position="18"/>
    </location>
</feature>
<organism evidence="3">
    <name type="scientific">Moorella thermoacetica Y72</name>
    <dbReference type="NCBI Taxonomy" id="1325331"/>
    <lineage>
        <taxon>Bacteria</taxon>
        <taxon>Bacillati</taxon>
        <taxon>Bacillota</taxon>
        <taxon>Clostridia</taxon>
        <taxon>Neomoorellales</taxon>
        <taxon>Neomoorellaceae</taxon>
        <taxon>Neomoorella</taxon>
    </lineage>
</organism>
<gene>
    <name evidence="3" type="ORF">MTY_1543</name>
</gene>
<sequence length="147" mass="16463">MHGVNSKSSTFNSVNSSSRPTNPILHADETTLQVLREPGREAATKSFLWLYRTGRDGPSIVLYDYQTTRASKHPRRFLAGFKGYLHVDGYAGYNELPDVTLVGCWAHARRKFDEALKALPEDKRNAAVAAREGLEFCNRLCFSVSIV</sequence>
<feature type="domain" description="Transposase IS66 central" evidence="2">
    <location>
        <begin position="21"/>
        <end position="130"/>
    </location>
</feature>
<name>A0A0S6UFG7_NEOTH</name>
<evidence type="ECO:0000259" key="2">
    <source>
        <dbReference type="Pfam" id="PF03050"/>
    </source>
</evidence>
<reference evidence="3" key="1">
    <citation type="journal article" date="2014" name="Gene">
        <title>Genome-guided analysis of transformation efficiency and carbon dioxide assimilation by Moorella thermoacetica Y72.</title>
        <authorList>
            <person name="Tsukahara K."/>
            <person name="Kita A."/>
            <person name="Nakashimada Y."/>
            <person name="Hoshino T."/>
            <person name="Murakami K."/>
        </authorList>
    </citation>
    <scope>NUCLEOTIDE SEQUENCE [LARGE SCALE GENOMIC DNA]</scope>
    <source>
        <strain evidence="3">Y72</strain>
    </source>
</reference>
<dbReference type="Pfam" id="PF03050">
    <property type="entry name" value="DDE_Tnp_IS66"/>
    <property type="match status" value="1"/>
</dbReference>
<protein>
    <submittedName>
        <fullName evidence="3">Transposase and inactivated derivatives</fullName>
    </submittedName>
</protein>
<dbReference type="InterPro" id="IPR052344">
    <property type="entry name" value="Transposase-related"/>
</dbReference>
<feature type="region of interest" description="Disordered" evidence="1">
    <location>
        <begin position="1"/>
        <end position="24"/>
    </location>
</feature>